<keyword evidence="1" id="KW-0175">Coiled coil</keyword>
<dbReference type="EMBL" id="CP010978">
    <property type="protein sequence ID" value="AJQ26909.1"/>
    <property type="molecule type" value="Genomic_DNA"/>
</dbReference>
<gene>
    <name evidence="2" type="ORF">JBW_01559</name>
</gene>
<sequence length="420" mass="46813">MSQNDELLLLLALYQKKYGVLASKTAERIKKYLADGYTPEKAISLALGDEKFFLELKNYITDAAVSASLLGKMVTNDAASTTKTITSSRVGDVEVYVDVQQKTGKAINTVNVAETRSIILNEAWAPDKMNLSTRLHGNEAEIRQTIVDTVSKSIKQGETWVKTSRALYDGYNAGHITKKAELPEYLTDLVKQAKRILAEDKAALREYNKAVAKAEYQISRLSQDGAPTRAMKQSFKNLLDAAKDLNDKAIDKAVSVAVEEKSRYIADRIARTEISRAWGDGFFAEHLEDPDVIAFRWDLSSRHPVYDICDIHAKVDCYGLGKGVYPKDKFPRRPAHPHCLCPVTPVYIGNLDIDGVQEAMLLQNAKFNPNAIAKYIDGATRKQQLSLLGADGLKDFERDGSWQNSLRLWAGHETPTTRLK</sequence>
<organism evidence="2 3">
    <name type="scientific">Pelosinus fermentans JBW45</name>
    <dbReference type="NCBI Taxonomy" id="1192197"/>
    <lineage>
        <taxon>Bacteria</taxon>
        <taxon>Bacillati</taxon>
        <taxon>Bacillota</taxon>
        <taxon>Negativicutes</taxon>
        <taxon>Selenomonadales</taxon>
        <taxon>Sporomusaceae</taxon>
        <taxon>Pelosinus</taxon>
    </lineage>
</organism>
<dbReference type="Proteomes" id="UP000005361">
    <property type="component" value="Chromosome"/>
</dbReference>
<dbReference type="RefSeq" id="WP_007959710.1">
    <property type="nucleotide sequence ID" value="NZ_CP010978.1"/>
</dbReference>
<name>I8TUL8_9FIRM</name>
<dbReference type="AlphaFoldDB" id="I8TUL8"/>
<evidence type="ECO:0000313" key="3">
    <source>
        <dbReference type="Proteomes" id="UP000005361"/>
    </source>
</evidence>
<accession>I8TUL8</accession>
<dbReference type="STRING" id="1192197.JBW_01559"/>
<dbReference type="KEGG" id="pft:JBW_01559"/>
<evidence type="ECO:0008006" key="4">
    <source>
        <dbReference type="Google" id="ProtNLM"/>
    </source>
</evidence>
<reference evidence="3" key="2">
    <citation type="submission" date="2015-02" db="EMBL/GenBank/DDBJ databases">
        <title>Complete Genome Sequence of Pelosinus fermentans JBW45.</title>
        <authorList>
            <person name="De Leon K.B."/>
            <person name="Utturkar S.M."/>
            <person name="Camilleri L.B."/>
            <person name="Arkin A.P."/>
            <person name="Fields M.W."/>
            <person name="Brown S.D."/>
            <person name="Wall J.D."/>
        </authorList>
    </citation>
    <scope>NUCLEOTIDE SEQUENCE [LARGE SCALE GENOMIC DNA]</scope>
    <source>
        <strain evidence="3">JBW45</strain>
    </source>
</reference>
<feature type="coiled-coil region" evidence="1">
    <location>
        <begin position="190"/>
        <end position="224"/>
    </location>
</feature>
<dbReference type="HOGENOM" id="CLU_653542_0_0_9"/>
<reference evidence="2 3" key="1">
    <citation type="journal article" date="2015" name="Genome Announc.">
        <title>Complete Genome Sequence of Pelosinus fermentans JBW45, a Member of a Remarkably Competitive Group of Negativicutes in the Firmicutes Phylum.</title>
        <authorList>
            <person name="De Leon K.B."/>
            <person name="Utturkar S.M."/>
            <person name="Camilleri L.B."/>
            <person name="Elias D.A."/>
            <person name="Arkin A.P."/>
            <person name="Fields M.W."/>
            <person name="Brown S.D."/>
            <person name="Wall J.D."/>
        </authorList>
    </citation>
    <scope>NUCLEOTIDE SEQUENCE [LARGE SCALE GENOMIC DNA]</scope>
    <source>
        <strain evidence="2 3">JBW45</strain>
    </source>
</reference>
<evidence type="ECO:0000313" key="2">
    <source>
        <dbReference type="EMBL" id="AJQ26909.1"/>
    </source>
</evidence>
<protein>
    <recommendedName>
        <fullName evidence="4">Phage head morphogenesis protein, SPP1 gp7 family</fullName>
    </recommendedName>
</protein>
<proteinExistence type="predicted"/>
<dbReference type="OrthoDB" id="9151105at2"/>
<evidence type="ECO:0000256" key="1">
    <source>
        <dbReference type="SAM" id="Coils"/>
    </source>
</evidence>